<dbReference type="Proteomes" id="UP000177602">
    <property type="component" value="Unassembled WGS sequence"/>
</dbReference>
<comment type="caution">
    <text evidence="2">The sequence shown here is derived from an EMBL/GenBank/DDBJ whole genome shotgun (WGS) entry which is preliminary data.</text>
</comment>
<protein>
    <submittedName>
        <fullName evidence="2">Uncharacterized protein</fullName>
    </submittedName>
</protein>
<evidence type="ECO:0000313" key="3">
    <source>
        <dbReference type="Proteomes" id="UP000177602"/>
    </source>
</evidence>
<evidence type="ECO:0000313" key="2">
    <source>
        <dbReference type="EMBL" id="OGI62883.1"/>
    </source>
</evidence>
<accession>A0A1F6UZR7</accession>
<sequence length="287" mass="33031">MEKEEKKQHKIAQTYAEDMAKVLEGEQGGLIKKIIHGEEEHEMEKRNLSSESIKNKFFMITGGVLLFSTLAVLFFFFFNKDISTVDIEKQFTPLIFIDQNKFLEVKGFDKKAVVQSILNELHNTEIKNGGIKGIYLTENRKIIGWNQFLLLTQSSFKSGIFVDDNFLFGMVNNIESSISQKGRDFFILLKVRSSVDVFDSLRAWEDKMFFDLYGFFGMDITSLTKYLLTADLEDGIVENKNARILYDQDRQIVLMYIFADDNSVIITNTTLAAREIMLRLASGQVKK</sequence>
<dbReference type="EMBL" id="MFTN01000018">
    <property type="protein sequence ID" value="OGI62883.1"/>
    <property type="molecule type" value="Genomic_DNA"/>
</dbReference>
<keyword evidence="1" id="KW-0472">Membrane</keyword>
<dbReference type="AlphaFoldDB" id="A0A1F6UZR7"/>
<keyword evidence="1" id="KW-1133">Transmembrane helix</keyword>
<feature type="transmembrane region" description="Helical" evidence="1">
    <location>
        <begin position="57"/>
        <end position="78"/>
    </location>
</feature>
<evidence type="ECO:0000256" key="1">
    <source>
        <dbReference type="SAM" id="Phobius"/>
    </source>
</evidence>
<proteinExistence type="predicted"/>
<organism evidence="2 3">
    <name type="scientific">Candidatus Nomurabacteria bacterium RIFCSPHIGHO2_01_FULL_40_12</name>
    <dbReference type="NCBI Taxonomy" id="1801737"/>
    <lineage>
        <taxon>Bacteria</taxon>
        <taxon>Candidatus Nomuraibacteriota</taxon>
    </lineage>
</organism>
<reference evidence="2 3" key="1">
    <citation type="journal article" date="2016" name="Nat. Commun.">
        <title>Thousands of microbial genomes shed light on interconnected biogeochemical processes in an aquifer system.</title>
        <authorList>
            <person name="Anantharaman K."/>
            <person name="Brown C.T."/>
            <person name="Hug L.A."/>
            <person name="Sharon I."/>
            <person name="Castelle C.J."/>
            <person name="Probst A.J."/>
            <person name="Thomas B.C."/>
            <person name="Singh A."/>
            <person name="Wilkins M.J."/>
            <person name="Karaoz U."/>
            <person name="Brodie E.L."/>
            <person name="Williams K.H."/>
            <person name="Hubbard S.S."/>
            <person name="Banfield J.F."/>
        </authorList>
    </citation>
    <scope>NUCLEOTIDE SEQUENCE [LARGE SCALE GENOMIC DNA]</scope>
</reference>
<gene>
    <name evidence="2" type="ORF">A2818_02080</name>
</gene>
<name>A0A1F6UZR7_9BACT</name>
<keyword evidence="1" id="KW-0812">Transmembrane</keyword>